<dbReference type="Proteomes" id="UP000662572">
    <property type="component" value="Unassembled WGS sequence"/>
</dbReference>
<reference evidence="1" key="1">
    <citation type="journal article" date="2014" name="Int. J. Syst. Evol. Microbiol.">
        <title>Complete genome sequence of Corynebacterium casei LMG S-19264T (=DSM 44701T), isolated from a smear-ripened cheese.</title>
        <authorList>
            <consortium name="US DOE Joint Genome Institute (JGI-PGF)"/>
            <person name="Walter F."/>
            <person name="Albersmeier A."/>
            <person name="Kalinowski J."/>
            <person name="Ruckert C."/>
        </authorList>
    </citation>
    <scope>NUCLEOTIDE SEQUENCE</scope>
    <source>
        <strain evidence="1">KCTC 32296</strain>
    </source>
</reference>
<evidence type="ECO:0000313" key="1">
    <source>
        <dbReference type="EMBL" id="GGZ33189.1"/>
    </source>
</evidence>
<comment type="caution">
    <text evidence="1">The sequence shown here is derived from an EMBL/GenBank/DDBJ whole genome shotgun (WGS) entry which is preliminary data.</text>
</comment>
<evidence type="ECO:0000313" key="2">
    <source>
        <dbReference type="Proteomes" id="UP000662572"/>
    </source>
</evidence>
<proteinExistence type="predicted"/>
<sequence length="56" mass="5887">MAKATGLCACAIDIGATIQAAAAQNVMRNGLKRLEVIVVFPDTGQSTRPIFRNAPD</sequence>
<reference evidence="1" key="2">
    <citation type="submission" date="2020-09" db="EMBL/GenBank/DDBJ databases">
        <authorList>
            <person name="Sun Q."/>
            <person name="Kim S."/>
        </authorList>
    </citation>
    <scope>NUCLEOTIDE SEQUENCE</scope>
    <source>
        <strain evidence="1">KCTC 32296</strain>
    </source>
</reference>
<gene>
    <name evidence="1" type="ORF">GCM10011273_19350</name>
</gene>
<dbReference type="EMBL" id="BMZB01000002">
    <property type="protein sequence ID" value="GGZ33189.1"/>
    <property type="molecule type" value="Genomic_DNA"/>
</dbReference>
<accession>A0A918UU57</accession>
<dbReference type="AlphaFoldDB" id="A0A918UU57"/>
<protein>
    <submittedName>
        <fullName evidence="1">Uncharacterized protein</fullName>
    </submittedName>
</protein>
<keyword evidence="2" id="KW-1185">Reference proteome</keyword>
<organism evidence="1 2">
    <name type="scientific">Asticcacaulis endophyticus</name>
    <dbReference type="NCBI Taxonomy" id="1395890"/>
    <lineage>
        <taxon>Bacteria</taxon>
        <taxon>Pseudomonadati</taxon>
        <taxon>Pseudomonadota</taxon>
        <taxon>Alphaproteobacteria</taxon>
        <taxon>Caulobacterales</taxon>
        <taxon>Caulobacteraceae</taxon>
        <taxon>Asticcacaulis</taxon>
    </lineage>
</organism>
<name>A0A918UU57_9CAUL</name>